<feature type="domain" description="HTH araC/xylS-type" evidence="4">
    <location>
        <begin position="189"/>
        <end position="287"/>
    </location>
</feature>
<protein>
    <submittedName>
        <fullName evidence="5">Helix-turn-helix domain-containing protein</fullName>
    </submittedName>
</protein>
<dbReference type="PANTHER" id="PTHR43280">
    <property type="entry name" value="ARAC-FAMILY TRANSCRIPTIONAL REGULATOR"/>
    <property type="match status" value="1"/>
</dbReference>
<dbReference type="InterPro" id="IPR020449">
    <property type="entry name" value="Tscrpt_reg_AraC-type_HTH"/>
</dbReference>
<evidence type="ECO:0000259" key="4">
    <source>
        <dbReference type="PROSITE" id="PS01124"/>
    </source>
</evidence>
<dbReference type="InterPro" id="IPR018060">
    <property type="entry name" value="HTH_AraC"/>
</dbReference>
<dbReference type="CDD" id="cd06999">
    <property type="entry name" value="cupin_HpaA-like_N"/>
    <property type="match status" value="1"/>
</dbReference>
<sequence>MNKIPNYALYGEVSQPIWHESLHVESISTRSGAYAWEIAPHRHDTLLQLLYLQKGGGTVLCDSLSLIARAPCVIYVPAQSVHGFRWDGAVEGKVITALQHPLESIAGPLCPGLLPQLQERQLIELPYWLPEEDPLLPLFAALEEEYLGRGREHVACSTALLLALLINVFRFGGPVRPSPAHSRRAQQVKQFRERVEIHFRAHRTVSDYAEELGMTLATLGRLCQEQLGMTPLAVINARLVLEAKRELAYSGRSIKEIALDLGFSDEGYFSRFIRKHTGLTPSEFRLQARPDGQPTGDLR</sequence>
<keyword evidence="3" id="KW-0804">Transcription</keyword>
<dbReference type="SMART" id="SM00342">
    <property type="entry name" value="HTH_ARAC"/>
    <property type="match status" value="1"/>
</dbReference>
<dbReference type="Gene3D" id="2.60.120.10">
    <property type="entry name" value="Jelly Rolls"/>
    <property type="match status" value="1"/>
</dbReference>
<keyword evidence="1" id="KW-0805">Transcription regulation</keyword>
<evidence type="ECO:0000313" key="6">
    <source>
        <dbReference type="Proteomes" id="UP001595457"/>
    </source>
</evidence>
<keyword evidence="6" id="KW-1185">Reference proteome</keyword>
<evidence type="ECO:0000256" key="1">
    <source>
        <dbReference type="ARBA" id="ARBA00023015"/>
    </source>
</evidence>
<reference evidence="6" key="1">
    <citation type="journal article" date="2019" name="Int. J. Syst. Evol. Microbiol.">
        <title>The Global Catalogue of Microorganisms (GCM) 10K type strain sequencing project: providing services to taxonomists for standard genome sequencing and annotation.</title>
        <authorList>
            <consortium name="The Broad Institute Genomics Platform"/>
            <consortium name="The Broad Institute Genome Sequencing Center for Infectious Disease"/>
            <person name="Wu L."/>
            <person name="Ma J."/>
        </authorList>
    </citation>
    <scope>NUCLEOTIDE SEQUENCE [LARGE SCALE GENOMIC DNA]</scope>
    <source>
        <strain evidence="6">KCTC 62195</strain>
    </source>
</reference>
<dbReference type="EMBL" id="JBHRSJ010000035">
    <property type="protein sequence ID" value="MFC2974607.1"/>
    <property type="molecule type" value="Genomic_DNA"/>
</dbReference>
<dbReference type="RefSeq" id="WP_377816863.1">
    <property type="nucleotide sequence ID" value="NZ_JBHRSJ010000035.1"/>
</dbReference>
<gene>
    <name evidence="5" type="ORF">ACFOJE_20650</name>
</gene>
<organism evidence="5 6">
    <name type="scientific">Azotobacter bryophylli</name>
    <dbReference type="NCBI Taxonomy" id="1986537"/>
    <lineage>
        <taxon>Bacteria</taxon>
        <taxon>Pseudomonadati</taxon>
        <taxon>Pseudomonadota</taxon>
        <taxon>Gammaproteobacteria</taxon>
        <taxon>Pseudomonadales</taxon>
        <taxon>Pseudomonadaceae</taxon>
        <taxon>Azotobacter</taxon>
    </lineage>
</organism>
<evidence type="ECO:0000256" key="3">
    <source>
        <dbReference type="ARBA" id="ARBA00023163"/>
    </source>
</evidence>
<dbReference type="InterPro" id="IPR014710">
    <property type="entry name" value="RmlC-like_jellyroll"/>
</dbReference>
<evidence type="ECO:0000256" key="2">
    <source>
        <dbReference type="ARBA" id="ARBA00023125"/>
    </source>
</evidence>
<comment type="caution">
    <text evidence="5">The sequence shown here is derived from an EMBL/GenBank/DDBJ whole genome shotgun (WGS) entry which is preliminary data.</text>
</comment>
<dbReference type="PROSITE" id="PS01124">
    <property type="entry name" value="HTH_ARAC_FAMILY_2"/>
    <property type="match status" value="1"/>
</dbReference>
<name>A0ABV7B1I4_9GAMM</name>
<dbReference type="SUPFAM" id="SSF51182">
    <property type="entry name" value="RmlC-like cupins"/>
    <property type="match status" value="1"/>
</dbReference>
<dbReference type="InterPro" id="IPR047264">
    <property type="entry name" value="Cupin_HpaA-like_N"/>
</dbReference>
<dbReference type="InterPro" id="IPR011051">
    <property type="entry name" value="RmlC_Cupin_sf"/>
</dbReference>
<dbReference type="Gene3D" id="1.10.10.60">
    <property type="entry name" value="Homeodomain-like"/>
    <property type="match status" value="1"/>
</dbReference>
<dbReference type="PANTHER" id="PTHR43280:SF32">
    <property type="entry name" value="TRANSCRIPTIONAL REGULATORY PROTEIN"/>
    <property type="match status" value="1"/>
</dbReference>
<keyword evidence="2" id="KW-0238">DNA-binding</keyword>
<accession>A0ABV7B1I4</accession>
<dbReference type="Proteomes" id="UP001595457">
    <property type="component" value="Unassembled WGS sequence"/>
</dbReference>
<dbReference type="PRINTS" id="PR00032">
    <property type="entry name" value="HTHARAC"/>
</dbReference>
<evidence type="ECO:0000313" key="5">
    <source>
        <dbReference type="EMBL" id="MFC2974607.1"/>
    </source>
</evidence>
<dbReference type="InterPro" id="IPR009057">
    <property type="entry name" value="Homeodomain-like_sf"/>
</dbReference>
<proteinExistence type="predicted"/>
<dbReference type="Pfam" id="PF12833">
    <property type="entry name" value="HTH_18"/>
    <property type="match status" value="1"/>
</dbReference>
<dbReference type="SUPFAM" id="SSF46689">
    <property type="entry name" value="Homeodomain-like"/>
    <property type="match status" value="1"/>
</dbReference>